<dbReference type="Gene3D" id="1.20.920.30">
    <property type="match status" value="1"/>
</dbReference>
<dbReference type="GO" id="GO:0005524">
    <property type="term" value="F:ATP binding"/>
    <property type="evidence" value="ECO:0007669"/>
    <property type="project" value="UniProtKB-KW"/>
</dbReference>
<evidence type="ECO:0000259" key="22">
    <source>
        <dbReference type="Pfam" id="PF17852"/>
    </source>
</evidence>
<dbReference type="Pfam" id="PF08393">
    <property type="entry name" value="DHC_N2"/>
    <property type="match status" value="1"/>
</dbReference>
<evidence type="ECO:0000313" key="26">
    <source>
        <dbReference type="EMBL" id="CAI9916426.1"/>
    </source>
</evidence>
<feature type="domain" description="Dynein heavy chain linker" evidence="17">
    <location>
        <begin position="1450"/>
        <end position="1896"/>
    </location>
</feature>
<dbReference type="SUPFAM" id="SSF52540">
    <property type="entry name" value="P-loop containing nucleoside triphosphate hydrolases"/>
    <property type="match status" value="3"/>
</dbReference>
<protein>
    <submittedName>
        <fullName evidence="26">Dynein heavy chain</fullName>
    </submittedName>
    <submittedName>
        <fullName evidence="27">Dynein_heavy chain</fullName>
    </submittedName>
</protein>
<dbReference type="EMBL" id="CATOUU010000105">
    <property type="protein sequence ID" value="CAI9916426.1"/>
    <property type="molecule type" value="Genomic_DNA"/>
</dbReference>
<reference evidence="27 28" key="2">
    <citation type="submission" date="2024-07" db="EMBL/GenBank/DDBJ databases">
        <authorList>
            <person name="Akdeniz Z."/>
        </authorList>
    </citation>
    <scope>NUCLEOTIDE SEQUENCE [LARGE SCALE GENOMIC DNA]</scope>
</reference>
<dbReference type="InterPro" id="IPR026983">
    <property type="entry name" value="DHC"/>
</dbReference>
<evidence type="ECO:0000313" key="27">
    <source>
        <dbReference type="EMBL" id="CAL6082706.1"/>
    </source>
</evidence>
<evidence type="ECO:0000259" key="21">
    <source>
        <dbReference type="Pfam" id="PF12781"/>
    </source>
</evidence>
<evidence type="ECO:0000256" key="4">
    <source>
        <dbReference type="ARBA" id="ARBA00022701"/>
    </source>
</evidence>
<keyword evidence="12" id="KW-0206">Cytoskeleton</keyword>
<dbReference type="InterPro" id="IPR035699">
    <property type="entry name" value="AAA_6"/>
</dbReference>
<comment type="similarity">
    <text evidence="2">Belongs to the dynein heavy chain family.</text>
</comment>
<dbReference type="InterPro" id="IPR054354">
    <property type="entry name" value="DYNC2H1-like_lid"/>
</dbReference>
<dbReference type="Gene3D" id="1.20.140.100">
    <property type="entry name" value="Dynein heavy chain, N-terminal domain 2"/>
    <property type="match status" value="1"/>
</dbReference>
<evidence type="ECO:0000256" key="12">
    <source>
        <dbReference type="ARBA" id="ARBA00023212"/>
    </source>
</evidence>
<dbReference type="Gene3D" id="3.40.50.300">
    <property type="entry name" value="P-loop containing nucleotide triphosphate hydrolases"/>
    <property type="match status" value="6"/>
</dbReference>
<evidence type="ECO:0000256" key="11">
    <source>
        <dbReference type="ARBA" id="ARBA00023175"/>
    </source>
</evidence>
<keyword evidence="10" id="KW-0969">Cilium</keyword>
<feature type="domain" description="Dynein heavy chain hydrolytic ATP-binding dynein motor region" evidence="18">
    <location>
        <begin position="2054"/>
        <end position="2403"/>
    </location>
</feature>
<sequence length="5029" mass="577745">MSGNSNTTQKPKAHSVLGSTGSLKHIVVPAGLQQIANKTTQPIVEHKLLPNELKTTRLKPTEKLPEEYRTGAVEGVESKWREASLRGIQPGPINRLNKNFIDKTQKTEVRPLSSKLQKLSDKIGGLMRSNNYFIKNQDVKMFADVVNQMFERETVNNNQTLDQLTNLIFDRQQFFYNSESEGDFIQQIDAVHLINQDKNKSQEDMNASRTFSQLATAAYPHDADIIILREKMLQDNNESKLPLEYFDSGFYETHTPEEWLQKHSRQFIYPNGEQVTGAFAYSRYLNNKKLSLEPCIVLSYDEKSNTYLIRWLTEGSEVFSLNNTCTASCQKQMELNQVKKYEKVNSTVPNAQTKYVKRLNLLFRDEQETQWWRRREDARLTRRIFDKEMNLKRFLDENIRKTVELKQFQANPDYKLDFTPSQLVEFLADVSGVTSEIIDNIFHDRVLYDWPFKRFFLDKLDQQSYKSIVVKSGQLVVTVAKNFTYANMVATLDYLRRSVDFEQNLTQHNLSMPMFSKQYEKQLMVVKRRVATLSCYQDPLESLASYAARQARIKTLLFSGKTQYFQAFMEINQVFQIVATLEGLYFFNFAGIIPFIATDQVKLLRNGFAGGAANDKESFQVYIGEKKDSKSMLECIPFYAHPGNKNVTDLGFVSPALPLPIKQFQQIGQEHRVRMISHLNDMIFENMGDNVLDKLKTSNIDVSQDKRIFDERIMQLQEMDDFYSLPHEGSVQLTNSLVLHDTGNCVERPRPRNLYDLMNFFKMVNLRLYDIIMHSVKLTAQKYVEMLREFQVQNVMSYDKACKQVNSIIKESKNKKLSDDQVKELIYSTKQQIFATCTTTYTKQSLIQLYLSLEPFMRDVRQVQNGQELFYFAQYVDKNIDLELVENKQRLTYQGHWSIRNTKEIVIQKMQMLAQAEETPEKVVKEEQKSVHFTNDEYLQVLSQQQKLCPSPTVLEVCPEYLPNLKDCRKVFEQLYDDILNVPKDVLIIDQKAICLQDEEKPHSLRGPDPVHDQWIPLRQREFQILLDNAQQGPECFIQVIEFIVRQLYYINVYDHVDEYNQVKVLPYLDDHINNEKLQNEINNAEDQNLITCDNWDYLWEVKTEVKKEVKIVEAEQDSDNGEENQEDDENKEEVHKEEKKEVEENPIKIINDSMSLRDLRNYVLRIQVIQNMLRNIPAQLNIGLYTINSQTAIDILLKKIMLIKSQLTRIIQIRIIKLSQQIINDWKHINERMHAKAETAQQYHDSKLYIKNIHQTIKEMRGKETILIRYQKVIEEFSLSYNDCQKTIFAADEHFVFASNLDLTQENRTNQYQQLYNIHLESMRTKEKFADNERAIAFWTARAQPKLIVQDCDYCERQLSKYFQDITKKTDNDRSGRIEDIRKFQLLTESFMQTAKLSNDAEINNNLKAVETIKENKKLLKDKINTLMQDEKFLGFPPTDFSEFTMYCDQFQIFEDLWAIVGQTQSKFASWREGFFNQIDPKEVQNLIADWGSNLSKLAKNFQKLSKGTMQLEGNGKKDYAMCCLDAQNQAQDLMEKVDEFGHIVPLINALRNPGLNPKTHWKEISTYTNSYKEKGEELQLEGMTLTQLISEGLLQQEMLEQIIRISNDATREATIQKQLDKMVWELNKLQLEFKLFATDQIQLNSANEVEKRIKEQPYYIVRSFDEASQLIDEQFSALQGIRASSYGAKFELKFVGPLERKLDTIQQIIDNWLVFQRLWLYLHPIFSSDDIKKQLPSESNMFQDVCSYWSNITQDMFKTKDKILDKMAQTEKLAVNLETRFQTLEEVNKKLSSYLHSKRMSFSRFFFLADEELLQILAQTRNVEAVQAHIQKCFEGIKKLTFETQNGQKIITQIISPEGEIVPLEKSVQTNGDVDLWLNDIELQMKLTVKGFLGRCWADYVQTVQKGQALEETQDAYQTLMGPRELWLAKGPAQIVNALSQVVWTYETQNAIEKDTLTYHFNEQNNRIDRLVLWIGCTPDIIKKYPTIQYNKNIRKMLTTILTLWVHNRDIISKLIKKEGDPDFLFASQLKYYFEETNKRMYIKQVDAQLDYQYEYLGNHDRLVITPLTDKCFLTLTSALAKTFGGNPLGPAGTGKSESVKDLSKSLAIGCYIFNCSEGLNEQSLSRFFAGLCICGMYSCLDEFNRCRLDVLSVVAQQILSIQRAIRANKKQFEFEGTTIRLQSCCGIFITMNPGYAGRAELPTNLKNLFRPIAMTVPDYTMISEISLFACGYRQATALAVKIVMTLRLSSEQLSKASHYDFGMRALKSILNAASRLKRLYWAEKEDILCLRAICDVNVPKFLAADLPLFQNIISDLFIECYQIYQKQINSCPDEIYTMPLADITVDMDADHLVKRFIYEQAKILKLSPTTIFIDKTMQLYATLTVRHGLMNVGLTMTGKSAVLSTLQGALGLIRNFLNERPDLTTTKYTYEAYPLFYPAQIFKINAKSITADELYGNFSADSNEWSDGILCTAMRECVRDSEEKKLKWIVMDSPVDALWIENLNTILDDSKRLCLTSGEVIAMTDQTAYMFEVRDLEVASPATVSRCGMIYFDATVVNNSDMFKSLCQTMLPQWFQDLDTNQQSCWPIFQFQSEEQNIKSFEELVVEGKNQQTGVLHVQIVEKEQFKAIDRLCCLFDWLFESIFKYIFGQYKPVILQKDTTVIYNLAKLIASFINQFKEPDAESTITEGQGEELKASMPPLSDKGGFVDSVFTFALTWSLGAVGDQNIRNLFTQAFRHFAYDLPAVLVNQSALAGVDLNGKVYKFSNSSNKVNQQLLDAIKARSQQFQSLYRKSLPFNKPIWRLEKQLAFADKKQMCLHDFCLGQIDVKTEKRSIYTAMVVAEQKDIEWQLWASSCYAIHQEEFLRLDKFNETIVPTPDVISLTHIISLLAQQNYPVLLAGPSGSGKTSLAKKLVESRPWTSVKCVLTAQTTSTQLRAVVDTKIERKRKGIYGFPKGKKALFYVDDVHMPAKEQYGAQPPLEVLRQLFEDQGWYDIQQGIFKKIINMATIIGCTTNGAQGILPERLMHHLTLVSIPENTDDAFKQIFTVLLNPLSRIAGTQLLDNVVLATIQLYRSVCNEFKPTPAHTHYVFGPRDLSKIFQGLLLPLKGAAIQDAGFRQHISKPATISGLWANECQRVFGDRLINIEDLQEFNKILSNCWSNTEVSVAPLERLVPDGSFNSLQKVFDINFGPSGSEFYTYLNLNDQTSSDATAEYYRQVLEKYNKTPMNTPMNLILFRYALNHLIRITRILQTDRGHGLLIGMPSSGKRSLTRLAFMSLESFYQGLDAVVSDKGYVLTDSKRIEIFEPNSRSDFLDVVRKAVIHCGQKSCSGVLILQEALTDNFCLECVNFLISLGEIPNLFPAEDLKLLLKAMEDQLKDVNDTKPEGEKLDTGKQAIMEIISERVLRNLHIIVAVTPQSAALDRIVTSFPSLLGSLTVNWFTPWEIDTLRSIAKYYLKNEDSYDKIVEVLVMMHQDSEKKIIQKYPNLCTSPATFLALIQSFKDLKKSQLKVLDEKLQQYITGVQKMEETDQQVKEIQIQQQKLQPVLLQKQAQVRKLQNEIEDKKKQMMVTSEELAVEEQKAAKAKAEADELASICEEEVKKAMPIKLRAERALGALKNEDVMIMKKMGSPPETVKMVMEATCIILRAKMTPGADNWSAIKTQFSNPKIIYNLKEIKTLTADLADIMAKHYVNNEIFQAKVVEKSSVPAAGLCEWIHALYDYYVVMLDIQPKLDREAIAKQKSRELAEQLAKQQAELKKAQDIVTQLEQDGQQKQEELKKLNDMYTKCCDDLTRAEQLISGLAGEQKRWKESVQIIQKQVKKVIPTSLLATAYCAQLGGMEFLDREFLSQKWCNFIIEQYATEEEPLQELTKFSLDTFLYDIPTISHWLSKGLGKDTFSLSSASIAMNANKVPLLLDPQGQGRIWASNCLATKQLNKSEKGNKIVTVRYSDQNLQKYIKDALTSGYSLVIEQISSDEFIKNDPRIKAAIIAHNKIQASWTPTNLQFTVPVTYADGKDVEVPESFRLILITTFDVVIPPDLFNDFRVVTFKVTREALQDLLINQAVERDDKKSEELRVQLTNSIAQMQAELQKNEKVLLDNLVNSQGSPIENLQLIELVKKLSAQSVDVKRKMEKAVISQKENEEKRSKYKELASICASLFFVLLRLVKLDQMYENSLQNFVKIYIQTFVKFRVDEVEQATKPERLQLIQQTFAEKLYQTVSRGLFVNHKLSFSLDIALTLDQARGKLSRKQFELVIASCSRNLNVFKKANVGENKFAKYKITDDQWANFDILCQQAEFRGMNTESWQLYEKFFNEEFTSTAPLSELEYFLFCVLLKDAEITKATQVYINAAIGQAFTNTESPQLIDICQESSNTIPTLILLSSDSDPSNQLVQLADTSGIIPASIATKIRFISLGRGQGGNAEKAINEAVKDGGWVILGNTHLAGSWLMKLESLIEAINMETYDPNNTGKFIPINDHFRLFLTTMPFGGFPASIIRQATKVSAEAPMGVKNNFIRLVKQLEPEDTDLISVVNYAKLSQEKQQTTDLIQQTYRKYLWNLSVYFSTVLERRRFGPIGFSTGYDWSDPDYIISKMQLNTMFKDLLQFDLSVVQEKIQNCVSALRFLNVSEINVGGRVSDHKDQLIVNSLMEAYYQEDLNKLGGIVEQSYAMPYKLMQQGSYMDYVQHAKDNWNENDIPELFGLDQISIIISKSQKGRDMLSTVLLINSSSDAQVESGSTDLEYQQLQKILDEMPQKFALNDILEKYPTNYSECMNTVITQECTRFNNLHQTMSTSLKQTQSALKGLVLKTAQTEDVRSCVRLNAVPAFWAAAAWPSLMPLASWLKDFSARYQFLKDWTETGQIKIVWFSGFFYPQAFITGTLQNFARKNQIAIDKLALDFAISAEVPVKADNEQILTGLFLQGAALNKEMHLTDAFQQFEEVKYLKLTPMLSEQLQKMEKTRVRYKCPVYRTTLRKGVLTTTGHSSNYIFDVLVDCEGADGKRPAEKKEIAEKWVRRGTAMFQQKE</sequence>
<keyword evidence="9 14" id="KW-0175">Coiled coil</keyword>
<dbReference type="Pfam" id="PF18199">
    <property type="entry name" value="Dynein_C"/>
    <property type="match status" value="1"/>
</dbReference>
<dbReference type="GO" id="GO:0005930">
    <property type="term" value="C:axoneme"/>
    <property type="evidence" value="ECO:0007669"/>
    <property type="project" value="UniProtKB-SubCell"/>
</dbReference>
<feature type="domain" description="Dynein heavy chain coiled coil stalk" evidence="19">
    <location>
        <begin position="3527"/>
        <end position="3859"/>
    </location>
</feature>
<dbReference type="Gene3D" id="1.20.920.20">
    <property type="match status" value="1"/>
</dbReference>
<evidence type="ECO:0000259" key="25">
    <source>
        <dbReference type="Pfam" id="PF22597"/>
    </source>
</evidence>
<evidence type="ECO:0000256" key="6">
    <source>
        <dbReference type="ARBA" id="ARBA00022741"/>
    </source>
</evidence>
<reference evidence="26" key="1">
    <citation type="submission" date="2023-06" db="EMBL/GenBank/DDBJ databases">
        <authorList>
            <person name="Kurt Z."/>
        </authorList>
    </citation>
    <scope>NUCLEOTIDE SEQUENCE</scope>
</reference>
<feature type="coiled-coil region" evidence="14">
    <location>
        <begin position="1762"/>
        <end position="1789"/>
    </location>
</feature>
<evidence type="ECO:0000259" key="17">
    <source>
        <dbReference type="Pfam" id="PF08393"/>
    </source>
</evidence>
<feature type="region of interest" description="Disordered" evidence="15">
    <location>
        <begin position="1113"/>
        <end position="1143"/>
    </location>
</feature>
<keyword evidence="5" id="KW-0677">Repeat</keyword>
<dbReference type="Gene3D" id="1.10.8.720">
    <property type="entry name" value="Region D6 of dynein motor"/>
    <property type="match status" value="1"/>
</dbReference>
<feature type="coiled-coil region" evidence="14">
    <location>
        <begin position="3742"/>
        <end position="3790"/>
    </location>
</feature>
<dbReference type="InterPro" id="IPR035706">
    <property type="entry name" value="AAA_9"/>
</dbReference>
<evidence type="ECO:0000256" key="8">
    <source>
        <dbReference type="ARBA" id="ARBA00023017"/>
    </source>
</evidence>
<keyword evidence="3" id="KW-0963">Cytoplasm</keyword>
<dbReference type="Pfam" id="PF12781">
    <property type="entry name" value="AAA_9"/>
    <property type="match status" value="1"/>
</dbReference>
<dbReference type="Pfam" id="PF12777">
    <property type="entry name" value="MT"/>
    <property type="match status" value="1"/>
</dbReference>
<dbReference type="Proteomes" id="UP001642409">
    <property type="component" value="Unassembled WGS sequence"/>
</dbReference>
<dbReference type="InterPro" id="IPR027417">
    <property type="entry name" value="P-loop_NTPase"/>
</dbReference>
<evidence type="ECO:0000256" key="7">
    <source>
        <dbReference type="ARBA" id="ARBA00022840"/>
    </source>
</evidence>
<dbReference type="Gene3D" id="1.10.8.710">
    <property type="match status" value="1"/>
</dbReference>
<dbReference type="Pfam" id="PF22597">
    <property type="entry name" value="DYN_lid"/>
    <property type="match status" value="1"/>
</dbReference>
<evidence type="ECO:0000259" key="20">
    <source>
        <dbReference type="Pfam" id="PF12780"/>
    </source>
</evidence>
<dbReference type="GO" id="GO:0030286">
    <property type="term" value="C:dynein complex"/>
    <property type="evidence" value="ECO:0007669"/>
    <property type="project" value="UniProtKB-KW"/>
</dbReference>
<feature type="compositionally biased region" description="Basic and acidic residues" evidence="15">
    <location>
        <begin position="1133"/>
        <end position="1143"/>
    </location>
</feature>
<dbReference type="InterPro" id="IPR042228">
    <property type="entry name" value="Dynein_linker_3"/>
</dbReference>
<comment type="caution">
    <text evidence="26">The sequence shown here is derived from an EMBL/GenBank/DDBJ whole genome shotgun (WGS) entry which is preliminary data.</text>
</comment>
<feature type="coiled-coil region" evidence="14">
    <location>
        <begin position="3553"/>
        <end position="3601"/>
    </location>
</feature>
<keyword evidence="6" id="KW-0547">Nucleotide-binding</keyword>
<feature type="domain" description="Dynein heavy chain C-terminal" evidence="24">
    <location>
        <begin position="4717"/>
        <end position="5025"/>
    </location>
</feature>
<feature type="domain" description="Dynein heavy chain AAA lid" evidence="23">
    <location>
        <begin position="4558"/>
        <end position="4708"/>
    </location>
</feature>
<dbReference type="GO" id="GO:0005874">
    <property type="term" value="C:microtubule"/>
    <property type="evidence" value="ECO:0007669"/>
    <property type="project" value="UniProtKB-KW"/>
</dbReference>
<dbReference type="FunFam" id="1.10.8.710:FF:000001">
    <property type="entry name" value="Dynein axonemal heavy chain 2"/>
    <property type="match status" value="1"/>
</dbReference>
<evidence type="ECO:0000259" key="19">
    <source>
        <dbReference type="Pfam" id="PF12777"/>
    </source>
</evidence>
<evidence type="ECO:0000259" key="24">
    <source>
        <dbReference type="Pfam" id="PF18199"/>
    </source>
</evidence>
<dbReference type="Gene3D" id="6.10.140.1060">
    <property type="match status" value="1"/>
</dbReference>
<dbReference type="InterPro" id="IPR042222">
    <property type="entry name" value="Dynein_2_N"/>
</dbReference>
<dbReference type="Pfam" id="PF17852">
    <property type="entry name" value="Dynein_AAA_lid"/>
    <property type="match status" value="1"/>
</dbReference>
<dbReference type="Gene3D" id="1.10.8.1220">
    <property type="match status" value="1"/>
</dbReference>
<dbReference type="Gene3D" id="3.10.490.20">
    <property type="match status" value="1"/>
</dbReference>
<dbReference type="Pfam" id="PF12780">
    <property type="entry name" value="AAA_8"/>
    <property type="match status" value="1"/>
</dbReference>
<evidence type="ECO:0000259" key="23">
    <source>
        <dbReference type="Pfam" id="PF18198"/>
    </source>
</evidence>
<dbReference type="Gene3D" id="1.20.58.1120">
    <property type="match status" value="1"/>
</dbReference>
<keyword evidence="28" id="KW-1185">Reference proteome</keyword>
<dbReference type="InterPro" id="IPR013602">
    <property type="entry name" value="Dynein_heavy_linker"/>
</dbReference>
<dbReference type="PANTHER" id="PTHR45703:SF36">
    <property type="entry name" value="DYNEIN HEAVY CHAIN, CYTOPLASMIC"/>
    <property type="match status" value="1"/>
</dbReference>
<keyword evidence="8" id="KW-0243">Dynein</keyword>
<dbReference type="GO" id="GO:0008569">
    <property type="term" value="F:minus-end-directed microtubule motor activity"/>
    <property type="evidence" value="ECO:0007669"/>
    <property type="project" value="InterPro"/>
</dbReference>
<dbReference type="GO" id="GO:0045505">
    <property type="term" value="F:dynein intermediate chain binding"/>
    <property type="evidence" value="ECO:0007669"/>
    <property type="project" value="InterPro"/>
</dbReference>
<dbReference type="InterPro" id="IPR043160">
    <property type="entry name" value="Dynein_C_barrel"/>
</dbReference>
<evidence type="ECO:0000256" key="1">
    <source>
        <dbReference type="ARBA" id="ARBA00004430"/>
    </source>
</evidence>
<proteinExistence type="inferred from homology"/>
<keyword evidence="7" id="KW-0067">ATP-binding</keyword>
<feature type="domain" description="Dynein heavy chain region D6 P-loop" evidence="16">
    <location>
        <begin position="4379"/>
        <end position="4507"/>
    </location>
</feature>
<gene>
    <name evidence="26" type="ORF">HINF_LOCUS4071</name>
    <name evidence="27" type="ORF">HINF_LOCUS61372</name>
</gene>
<name>A0AA86NC39_9EUKA</name>
<dbReference type="Gene3D" id="1.20.1270.280">
    <property type="match status" value="1"/>
</dbReference>
<dbReference type="InterPro" id="IPR041228">
    <property type="entry name" value="Dynein_C"/>
</dbReference>
<evidence type="ECO:0000256" key="15">
    <source>
        <dbReference type="SAM" id="MobiDB-lite"/>
    </source>
</evidence>
<dbReference type="PANTHER" id="PTHR45703">
    <property type="entry name" value="DYNEIN HEAVY CHAIN"/>
    <property type="match status" value="1"/>
</dbReference>
<evidence type="ECO:0000313" key="28">
    <source>
        <dbReference type="Proteomes" id="UP001642409"/>
    </source>
</evidence>
<feature type="domain" description="Dynein heavy chain ATP-binding dynein motor region" evidence="21">
    <location>
        <begin position="3893"/>
        <end position="4133"/>
    </location>
</feature>
<dbReference type="Pfam" id="PF12774">
    <property type="entry name" value="AAA_6"/>
    <property type="match status" value="1"/>
</dbReference>
<dbReference type="Gene3D" id="3.20.180.20">
    <property type="entry name" value="Dynein heavy chain, N-terminal domain 2"/>
    <property type="match status" value="1"/>
</dbReference>
<dbReference type="GO" id="GO:0007018">
    <property type="term" value="P:microtubule-based movement"/>
    <property type="evidence" value="ECO:0007669"/>
    <property type="project" value="InterPro"/>
</dbReference>
<dbReference type="InterPro" id="IPR004273">
    <property type="entry name" value="Dynein_heavy_D6_P-loop"/>
</dbReference>
<evidence type="ECO:0000256" key="5">
    <source>
        <dbReference type="ARBA" id="ARBA00022737"/>
    </source>
</evidence>
<evidence type="ECO:0000259" key="18">
    <source>
        <dbReference type="Pfam" id="PF12774"/>
    </source>
</evidence>
<feature type="compositionally biased region" description="Acidic residues" evidence="15">
    <location>
        <begin position="1115"/>
        <end position="1132"/>
    </location>
</feature>
<dbReference type="InterPro" id="IPR041466">
    <property type="entry name" value="Dynein_AAA5_ext"/>
</dbReference>
<evidence type="ECO:0000256" key="3">
    <source>
        <dbReference type="ARBA" id="ARBA00022490"/>
    </source>
</evidence>
<dbReference type="GO" id="GO:0051959">
    <property type="term" value="F:dynein light intermediate chain binding"/>
    <property type="evidence" value="ECO:0007669"/>
    <property type="project" value="InterPro"/>
</dbReference>
<feature type="domain" description="Dynein heavy chain AAA 5 extension" evidence="22">
    <location>
        <begin position="2638"/>
        <end position="2766"/>
    </location>
</feature>
<evidence type="ECO:0000256" key="10">
    <source>
        <dbReference type="ARBA" id="ARBA00023069"/>
    </source>
</evidence>
<keyword evidence="4" id="KW-0493">Microtubule</keyword>
<dbReference type="FunFam" id="3.20.180.20:FF:000001">
    <property type="entry name" value="Dynein axonemal heavy chain 5"/>
    <property type="match status" value="1"/>
</dbReference>
<dbReference type="Pfam" id="PF18198">
    <property type="entry name" value="AAA_lid_11"/>
    <property type="match status" value="1"/>
</dbReference>
<comment type="subcellular location">
    <subcellularLocation>
        <location evidence="1">Cytoplasm</location>
        <location evidence="1">Cytoskeleton</location>
        <location evidence="1">Cilium axoneme</location>
    </subcellularLocation>
</comment>
<evidence type="ECO:0000256" key="13">
    <source>
        <dbReference type="ARBA" id="ARBA00023273"/>
    </source>
</evidence>
<dbReference type="InterPro" id="IPR042219">
    <property type="entry name" value="AAA_lid_11_sf"/>
</dbReference>
<evidence type="ECO:0000256" key="14">
    <source>
        <dbReference type="SAM" id="Coils"/>
    </source>
</evidence>
<evidence type="ECO:0000256" key="2">
    <source>
        <dbReference type="ARBA" id="ARBA00008887"/>
    </source>
</evidence>
<dbReference type="InterPro" id="IPR024743">
    <property type="entry name" value="Dynein_HC_stalk"/>
</dbReference>
<dbReference type="InterPro" id="IPR043157">
    <property type="entry name" value="Dynein_AAA1S"/>
</dbReference>
<keyword evidence="13" id="KW-0966">Cell projection</keyword>
<feature type="domain" description="Dynein heavy chain AAA module D4" evidence="20">
    <location>
        <begin position="3236"/>
        <end position="3510"/>
    </location>
</feature>
<dbReference type="FunFam" id="3.40.50.300:FF:000063">
    <property type="entry name" value="dynein heavy chain 6, axonemal"/>
    <property type="match status" value="1"/>
</dbReference>
<dbReference type="Pfam" id="PF03028">
    <property type="entry name" value="Dynein_heavy"/>
    <property type="match status" value="1"/>
</dbReference>
<keyword evidence="11" id="KW-0505">Motor protein</keyword>
<evidence type="ECO:0000256" key="9">
    <source>
        <dbReference type="ARBA" id="ARBA00023054"/>
    </source>
</evidence>
<accession>A0AA86NC39</accession>
<dbReference type="EMBL" id="CAXDID020000367">
    <property type="protein sequence ID" value="CAL6082706.1"/>
    <property type="molecule type" value="Genomic_DNA"/>
</dbReference>
<feature type="domain" description="Dynein 2 heavy chain 1 cytoplasmic ATPase lid" evidence="25">
    <location>
        <begin position="3065"/>
        <end position="3152"/>
    </location>
</feature>
<dbReference type="Pfam" id="PF12775">
    <property type="entry name" value="AAA_7"/>
    <property type="match status" value="1"/>
</dbReference>
<organism evidence="26">
    <name type="scientific">Hexamita inflata</name>
    <dbReference type="NCBI Taxonomy" id="28002"/>
    <lineage>
        <taxon>Eukaryota</taxon>
        <taxon>Metamonada</taxon>
        <taxon>Diplomonadida</taxon>
        <taxon>Hexamitidae</taxon>
        <taxon>Hexamitinae</taxon>
        <taxon>Hexamita</taxon>
    </lineage>
</organism>
<dbReference type="InterPro" id="IPR041658">
    <property type="entry name" value="AAA_lid_11"/>
</dbReference>
<evidence type="ECO:0000259" key="16">
    <source>
        <dbReference type="Pfam" id="PF03028"/>
    </source>
</evidence>
<dbReference type="InterPro" id="IPR024317">
    <property type="entry name" value="Dynein_heavy_chain_D4_dom"/>
</dbReference>